<dbReference type="Proteomes" id="UP001595844">
    <property type="component" value="Unassembled WGS sequence"/>
</dbReference>
<feature type="domain" description="AB hydrolase-1" evidence="1">
    <location>
        <begin position="31"/>
        <end position="222"/>
    </location>
</feature>
<dbReference type="PANTHER" id="PTHR43194:SF2">
    <property type="entry name" value="PEROXISOMAL MEMBRANE PROTEIN LPX1"/>
    <property type="match status" value="1"/>
</dbReference>
<dbReference type="GO" id="GO:0016787">
    <property type="term" value="F:hydrolase activity"/>
    <property type="evidence" value="ECO:0007669"/>
    <property type="project" value="UniProtKB-KW"/>
</dbReference>
<dbReference type="InterPro" id="IPR000073">
    <property type="entry name" value="AB_hydrolase_1"/>
</dbReference>
<dbReference type="Pfam" id="PF12697">
    <property type="entry name" value="Abhydrolase_6"/>
    <property type="match status" value="1"/>
</dbReference>
<evidence type="ECO:0000313" key="2">
    <source>
        <dbReference type="EMBL" id="MFC4375367.1"/>
    </source>
</evidence>
<accession>A0ABV8VID1</accession>
<gene>
    <name evidence="2" type="ORF">ACFO5K_14800</name>
</gene>
<name>A0ABV8VID1_9NOCA</name>
<dbReference type="EMBL" id="JBHSDL010000014">
    <property type="protein sequence ID" value="MFC4375367.1"/>
    <property type="molecule type" value="Genomic_DNA"/>
</dbReference>
<evidence type="ECO:0000313" key="3">
    <source>
        <dbReference type="Proteomes" id="UP001595844"/>
    </source>
</evidence>
<dbReference type="InterPro" id="IPR050228">
    <property type="entry name" value="Carboxylesterase_BioH"/>
</dbReference>
<dbReference type="RefSeq" id="WP_378561951.1">
    <property type="nucleotide sequence ID" value="NZ_JBHSDL010000014.1"/>
</dbReference>
<dbReference type="SUPFAM" id="SSF53474">
    <property type="entry name" value="alpha/beta-Hydrolases"/>
    <property type="match status" value="1"/>
</dbReference>
<protein>
    <submittedName>
        <fullName evidence="2">Alpha/beta fold hydrolase</fullName>
    </submittedName>
</protein>
<comment type="caution">
    <text evidence="2">The sequence shown here is derived from an EMBL/GenBank/DDBJ whole genome shotgun (WGS) entry which is preliminary data.</text>
</comment>
<proteinExistence type="predicted"/>
<keyword evidence="2" id="KW-0378">Hydrolase</keyword>
<keyword evidence="3" id="KW-1185">Reference proteome</keyword>
<dbReference type="PANTHER" id="PTHR43194">
    <property type="entry name" value="HYDROLASE ALPHA/BETA FOLD FAMILY"/>
    <property type="match status" value="1"/>
</dbReference>
<organism evidence="2 3">
    <name type="scientific">Nocardia halotolerans</name>
    <dbReference type="NCBI Taxonomy" id="1755878"/>
    <lineage>
        <taxon>Bacteria</taxon>
        <taxon>Bacillati</taxon>
        <taxon>Actinomycetota</taxon>
        <taxon>Actinomycetes</taxon>
        <taxon>Mycobacteriales</taxon>
        <taxon>Nocardiaceae</taxon>
        <taxon>Nocardia</taxon>
    </lineage>
</organism>
<dbReference type="Gene3D" id="3.40.50.1820">
    <property type="entry name" value="alpha/beta hydrolase"/>
    <property type="match status" value="2"/>
</dbReference>
<reference evidence="3" key="1">
    <citation type="journal article" date="2019" name="Int. J. Syst. Evol. Microbiol.">
        <title>The Global Catalogue of Microorganisms (GCM) 10K type strain sequencing project: providing services to taxonomists for standard genome sequencing and annotation.</title>
        <authorList>
            <consortium name="The Broad Institute Genomics Platform"/>
            <consortium name="The Broad Institute Genome Sequencing Center for Infectious Disease"/>
            <person name="Wu L."/>
            <person name="Ma J."/>
        </authorList>
    </citation>
    <scope>NUCLEOTIDE SEQUENCE [LARGE SCALE GENOMIC DNA]</scope>
    <source>
        <strain evidence="3">IBRC-M 10490</strain>
    </source>
</reference>
<sequence>MNDPSAPCLRRLTRPDGTVLRGLAAGAGPTVLLLHAGGERSRVWDPVVSSLVAAGYRCVAFDLRGHGDSGGQARTVAPCAADIAAMVRAEQSGCVVVGASLGGLAAIVALADAEVRGRVAGLVLVDAVSTMNPERVLEFLTTTIDHSPYTELVEDLLARIPQLGRATDVLDVPILLIRADGKSPIDDDDVDRFVRLAPHTTVVPIEGARHLVARDRPEDLAEIIARWPPLALQRYLRHN</sequence>
<evidence type="ECO:0000259" key="1">
    <source>
        <dbReference type="Pfam" id="PF12697"/>
    </source>
</evidence>
<dbReference type="InterPro" id="IPR029058">
    <property type="entry name" value="AB_hydrolase_fold"/>
</dbReference>